<feature type="transmembrane region" description="Helical" evidence="5">
    <location>
        <begin position="53"/>
        <end position="74"/>
    </location>
</feature>
<dbReference type="InterPro" id="IPR051533">
    <property type="entry name" value="WaaL-like"/>
</dbReference>
<gene>
    <name evidence="7" type="ORF">CUJ84_Chr000464</name>
</gene>
<comment type="subcellular location">
    <subcellularLocation>
        <location evidence="1">Membrane</location>
        <topology evidence="1">Multi-pass membrane protein</topology>
    </subcellularLocation>
</comment>
<dbReference type="AlphaFoldDB" id="A0A2K9YY11"/>
<keyword evidence="3 5" id="KW-1133">Transmembrane helix</keyword>
<keyword evidence="2 5" id="KW-0812">Transmembrane</keyword>
<organism evidence="7 8">
    <name type="scientific">Rhizobium leguminosarum</name>
    <dbReference type="NCBI Taxonomy" id="384"/>
    <lineage>
        <taxon>Bacteria</taxon>
        <taxon>Pseudomonadati</taxon>
        <taxon>Pseudomonadota</taxon>
        <taxon>Alphaproteobacteria</taxon>
        <taxon>Hyphomicrobiales</taxon>
        <taxon>Rhizobiaceae</taxon>
        <taxon>Rhizobium/Agrobacterium group</taxon>
        <taxon>Rhizobium</taxon>
    </lineage>
</organism>
<dbReference type="GO" id="GO:0016020">
    <property type="term" value="C:membrane"/>
    <property type="evidence" value="ECO:0007669"/>
    <property type="project" value="UniProtKB-SubCell"/>
</dbReference>
<sequence length="463" mass="51159">MNLELAIVADVRRKIKALAYQVMGPAFAAFASVLVFFNYLFFLKWFPLTEGRWWVCLIIIVTFPFAIFFIQYILRARFSFGALILFCAVIFVNFYVSRNESYNSTYLYGFLLLSVPFFVLGAVAGHWPKAIILVLYVAVGSFSVAILVGYFHYGNLWDALGFRDILYIPRKAGRPPFQTDYQLVAYGLAFGAIVAWAALSKKMPGWAHHLFGAVIAVALTQIGSRGALLLFVLCYLLLLAKTQTIRMAISVGLLIIALMYVVAVELPNSATFARAEYTEEFSVLVGKCEEEKETNCVGHRGLSWGRGTLYTYAVLGWFESPSTVLFGHGFGSYSMNLADVYPNWIFKPADGGVYPHNIVLEAGYELGIIGVISLVAVIGPPLFRLLLASWRQATAFETAVAVLYIMACGLAMISGAIAYEYQLYFLLGTASVSGIPQARFRKPNGAPEEEAILQSPNHLTAGP</sequence>
<feature type="transmembrane region" description="Helical" evidence="5">
    <location>
        <begin position="399"/>
        <end position="419"/>
    </location>
</feature>
<evidence type="ECO:0000256" key="1">
    <source>
        <dbReference type="ARBA" id="ARBA00004141"/>
    </source>
</evidence>
<dbReference type="RefSeq" id="WP_105005012.1">
    <property type="nucleotide sequence ID" value="NZ_CP025012.1"/>
</dbReference>
<feature type="transmembrane region" description="Helical" evidence="5">
    <location>
        <begin position="211"/>
        <end position="238"/>
    </location>
</feature>
<feature type="transmembrane region" description="Helical" evidence="5">
    <location>
        <begin position="181"/>
        <end position="199"/>
    </location>
</feature>
<protein>
    <recommendedName>
        <fullName evidence="6">O-antigen ligase-related domain-containing protein</fullName>
    </recommendedName>
</protein>
<feature type="transmembrane region" description="Helical" evidence="5">
    <location>
        <begin position="105"/>
        <end position="124"/>
    </location>
</feature>
<reference evidence="7 8" key="1">
    <citation type="submission" date="2017-11" db="EMBL/GenBank/DDBJ databases">
        <title>Complete genome of Rhizobium leguminosarum Norway, an ineffective micro-symbiont.</title>
        <authorList>
            <person name="Hoffrichter A."/>
            <person name="Liang J."/>
            <person name="Brachmann A."/>
            <person name="Marin M."/>
        </authorList>
    </citation>
    <scope>NUCLEOTIDE SEQUENCE [LARGE SCALE GENOMIC DNA]</scope>
    <source>
        <strain evidence="7 8">Norway</strain>
    </source>
</reference>
<evidence type="ECO:0000256" key="2">
    <source>
        <dbReference type="ARBA" id="ARBA00022692"/>
    </source>
</evidence>
<feature type="domain" description="O-antigen ligase-related" evidence="6">
    <location>
        <begin position="214"/>
        <end position="374"/>
    </location>
</feature>
<evidence type="ECO:0000313" key="7">
    <source>
        <dbReference type="EMBL" id="AUW40878.1"/>
    </source>
</evidence>
<dbReference type="EMBL" id="CP025012">
    <property type="protein sequence ID" value="AUW40878.1"/>
    <property type="molecule type" value="Genomic_DNA"/>
</dbReference>
<feature type="transmembrane region" description="Helical" evidence="5">
    <location>
        <begin position="130"/>
        <end position="153"/>
    </location>
</feature>
<dbReference type="Proteomes" id="UP000238523">
    <property type="component" value="Chromosome"/>
</dbReference>
<proteinExistence type="predicted"/>
<feature type="transmembrane region" description="Helical" evidence="5">
    <location>
        <begin position="366"/>
        <end position="387"/>
    </location>
</feature>
<evidence type="ECO:0000256" key="3">
    <source>
        <dbReference type="ARBA" id="ARBA00022989"/>
    </source>
</evidence>
<dbReference type="Pfam" id="PF04932">
    <property type="entry name" value="Wzy_C"/>
    <property type="match status" value="1"/>
</dbReference>
<evidence type="ECO:0000259" key="6">
    <source>
        <dbReference type="Pfam" id="PF04932"/>
    </source>
</evidence>
<dbReference type="InterPro" id="IPR007016">
    <property type="entry name" value="O-antigen_ligase-rel_domated"/>
</dbReference>
<feature type="transmembrane region" description="Helical" evidence="5">
    <location>
        <begin position="80"/>
        <end position="96"/>
    </location>
</feature>
<evidence type="ECO:0000313" key="8">
    <source>
        <dbReference type="Proteomes" id="UP000238523"/>
    </source>
</evidence>
<evidence type="ECO:0000256" key="5">
    <source>
        <dbReference type="SAM" id="Phobius"/>
    </source>
</evidence>
<dbReference type="PANTHER" id="PTHR37422">
    <property type="entry name" value="TEICHURONIC ACID BIOSYNTHESIS PROTEIN TUAE"/>
    <property type="match status" value="1"/>
</dbReference>
<name>A0A2K9YY11_RHILE</name>
<feature type="transmembrane region" description="Helical" evidence="5">
    <location>
        <begin position="245"/>
        <end position="263"/>
    </location>
</feature>
<dbReference type="PANTHER" id="PTHR37422:SF13">
    <property type="entry name" value="LIPOPOLYSACCHARIDE BIOSYNTHESIS PROTEIN PA4999-RELATED"/>
    <property type="match status" value="1"/>
</dbReference>
<feature type="transmembrane region" description="Helical" evidence="5">
    <location>
        <begin position="20"/>
        <end position="41"/>
    </location>
</feature>
<evidence type="ECO:0000256" key="4">
    <source>
        <dbReference type="ARBA" id="ARBA00023136"/>
    </source>
</evidence>
<keyword evidence="4 5" id="KW-0472">Membrane</keyword>
<accession>A0A2K9YY11</accession>